<evidence type="ECO:0000259" key="3">
    <source>
        <dbReference type="Pfam" id="PF18962"/>
    </source>
</evidence>
<dbReference type="AlphaFoldDB" id="A0A931BJ14"/>
<reference evidence="4 5" key="1">
    <citation type="submission" date="2020-11" db="EMBL/GenBank/DDBJ databases">
        <authorList>
            <person name="Kim M.K."/>
        </authorList>
    </citation>
    <scope>NUCLEOTIDE SEQUENCE [LARGE SCALE GENOMIC DNA]</scope>
    <source>
        <strain evidence="4 5">BT439</strain>
    </source>
</reference>
<dbReference type="InterPro" id="IPR013517">
    <property type="entry name" value="FG-GAP"/>
</dbReference>
<dbReference type="PANTHER" id="PTHR46580">
    <property type="entry name" value="SENSOR KINASE-RELATED"/>
    <property type="match status" value="1"/>
</dbReference>
<comment type="caution">
    <text evidence="4">The sequence shown here is derived from an EMBL/GenBank/DDBJ whole genome shotgun (WGS) entry which is preliminary data.</text>
</comment>
<dbReference type="SUPFAM" id="SSF69318">
    <property type="entry name" value="Integrin alpha N-terminal domain"/>
    <property type="match status" value="1"/>
</dbReference>
<feature type="signal peptide" evidence="2">
    <location>
        <begin position="1"/>
        <end position="31"/>
    </location>
</feature>
<feature type="domain" description="Secretion system C-terminal sorting" evidence="3">
    <location>
        <begin position="148"/>
        <end position="224"/>
    </location>
</feature>
<sequence>MTSTTTPFAWLRPAPLSFLVLALLPAGAARAQTPASFGAATSYATGATTIPRGVAVGDVNGDGRPDIVTGNYNGTASVLLGQAGGTFAPVSIFSTGVGSSNQGVADVSGDRRPDIVTTSGNSVSVLLNTGTFAPLAAAASAAAAEVALFPNPAQSSFTVQLPAAWGAGSVQATLLNALGQVVGQQTAALPAGAPLAFATDGLAPGVYQVRMQTGSHAITKCVVIK</sequence>
<dbReference type="PANTHER" id="PTHR46580:SF2">
    <property type="entry name" value="MAM DOMAIN-CONTAINING PROTEIN"/>
    <property type="match status" value="1"/>
</dbReference>
<feature type="chain" id="PRO_5037435341" evidence="2">
    <location>
        <begin position="32"/>
        <end position="225"/>
    </location>
</feature>
<evidence type="ECO:0000256" key="1">
    <source>
        <dbReference type="ARBA" id="ARBA00022729"/>
    </source>
</evidence>
<accession>A0A931BJ14</accession>
<dbReference type="Gene3D" id="2.130.10.130">
    <property type="entry name" value="Integrin alpha, N-terminal"/>
    <property type="match status" value="1"/>
</dbReference>
<dbReference type="RefSeq" id="WP_196286569.1">
    <property type="nucleotide sequence ID" value="NZ_JADQDP010000002.1"/>
</dbReference>
<dbReference type="Pfam" id="PF13517">
    <property type="entry name" value="FG-GAP_3"/>
    <property type="match status" value="1"/>
</dbReference>
<dbReference type="NCBIfam" id="TIGR04183">
    <property type="entry name" value="Por_Secre_tail"/>
    <property type="match status" value="1"/>
</dbReference>
<keyword evidence="1 2" id="KW-0732">Signal</keyword>
<keyword evidence="5" id="KW-1185">Reference proteome</keyword>
<protein>
    <submittedName>
        <fullName evidence="4">T9SS type A sorting domain-containing protein</fullName>
    </submittedName>
</protein>
<dbReference type="InterPro" id="IPR028994">
    <property type="entry name" value="Integrin_alpha_N"/>
</dbReference>
<gene>
    <name evidence="4" type="ORF">I2I01_11435</name>
</gene>
<dbReference type="Pfam" id="PF18962">
    <property type="entry name" value="Por_Secre_tail"/>
    <property type="match status" value="1"/>
</dbReference>
<organism evidence="4 5">
    <name type="scientific">Hymenobacter properus</name>
    <dbReference type="NCBI Taxonomy" id="2791026"/>
    <lineage>
        <taxon>Bacteria</taxon>
        <taxon>Pseudomonadati</taxon>
        <taxon>Bacteroidota</taxon>
        <taxon>Cytophagia</taxon>
        <taxon>Cytophagales</taxon>
        <taxon>Hymenobacteraceae</taxon>
        <taxon>Hymenobacter</taxon>
    </lineage>
</organism>
<proteinExistence type="predicted"/>
<evidence type="ECO:0000313" key="5">
    <source>
        <dbReference type="Proteomes" id="UP000645610"/>
    </source>
</evidence>
<evidence type="ECO:0000256" key="2">
    <source>
        <dbReference type="SAM" id="SignalP"/>
    </source>
</evidence>
<dbReference type="InterPro" id="IPR026444">
    <property type="entry name" value="Secre_tail"/>
</dbReference>
<name>A0A931BJ14_9BACT</name>
<dbReference type="EMBL" id="JADQDP010000002">
    <property type="protein sequence ID" value="MBF9142252.1"/>
    <property type="molecule type" value="Genomic_DNA"/>
</dbReference>
<evidence type="ECO:0000313" key="4">
    <source>
        <dbReference type="EMBL" id="MBF9142252.1"/>
    </source>
</evidence>
<dbReference type="Proteomes" id="UP000645610">
    <property type="component" value="Unassembled WGS sequence"/>
</dbReference>